<feature type="transmembrane region" description="Helical" evidence="1">
    <location>
        <begin position="407"/>
        <end position="428"/>
    </location>
</feature>
<name>A0A4R9A168_9MICO</name>
<comment type="caution">
    <text evidence="2">The sequence shown here is derived from an EMBL/GenBank/DDBJ whole genome shotgun (WGS) entry which is preliminary data.</text>
</comment>
<keyword evidence="3" id="KW-1185">Reference proteome</keyword>
<evidence type="ECO:0000313" key="2">
    <source>
        <dbReference type="EMBL" id="TFD50257.1"/>
    </source>
</evidence>
<gene>
    <name evidence="2" type="ORF">E3T55_10150</name>
</gene>
<dbReference type="AlphaFoldDB" id="A0A4R9A168"/>
<protein>
    <submittedName>
        <fullName evidence="2">Uncharacterized protein</fullName>
    </submittedName>
</protein>
<evidence type="ECO:0000313" key="3">
    <source>
        <dbReference type="Proteomes" id="UP000297447"/>
    </source>
</evidence>
<dbReference type="OrthoDB" id="3217793at2"/>
<sequence>MIGEGPLEPTGLTLLFDAYAKPTLGYPWVPGAVVVKKTNGFLLDGIARSSWFSAPRIAQLLYDDGQATGTPTAASPDRVRRWHRFVDIEIAPGLRIDAVEAIVALEFGSISKTHRMMEMIAHLRTDDDVDSLGVVRRLYKPLRDRVLRGKFFAALELELGGDIHFSRLNDLSVSEDERFTQHGRRVYSVMLDRDLERAAVVDEGWSRPAPLEPRELALRARVRATLNDDSARPLAADKADRAHEDLIALSGDWSAMVLRDGASFIMQPGGSFADAAVNTSTIYTDALALARLQARIVDELAIAAGERVYSGREISIEVVRPIESDVARFRATYSATGTSLPGRARELIGAMHQQLDFDTALAGLSAEVAGMSNLAQQHAALGAQRAALAAEAAAAVAARSASTLNTVLSFLSIFGFPVTVGVSLWAAVDGTWSALATYLITAVLLGLVVYGLVLFVMKLSRDRLRLAHAAVDRPAERPHKSPSSRR</sequence>
<keyword evidence="1" id="KW-0472">Membrane</keyword>
<feature type="transmembrane region" description="Helical" evidence="1">
    <location>
        <begin position="434"/>
        <end position="456"/>
    </location>
</feature>
<organism evidence="2 3">
    <name type="scientific">Cryobacterium frigoriphilum</name>
    <dbReference type="NCBI Taxonomy" id="1259150"/>
    <lineage>
        <taxon>Bacteria</taxon>
        <taxon>Bacillati</taxon>
        <taxon>Actinomycetota</taxon>
        <taxon>Actinomycetes</taxon>
        <taxon>Micrococcales</taxon>
        <taxon>Microbacteriaceae</taxon>
        <taxon>Cryobacterium</taxon>
    </lineage>
</organism>
<keyword evidence="1" id="KW-1133">Transmembrane helix</keyword>
<keyword evidence="1" id="KW-0812">Transmembrane</keyword>
<accession>A0A4R9A168</accession>
<evidence type="ECO:0000256" key="1">
    <source>
        <dbReference type="SAM" id="Phobius"/>
    </source>
</evidence>
<dbReference type="RefSeq" id="WP_134519454.1">
    <property type="nucleotide sequence ID" value="NZ_SOHE01000044.1"/>
</dbReference>
<proteinExistence type="predicted"/>
<dbReference type="EMBL" id="SOHE01000044">
    <property type="protein sequence ID" value="TFD50257.1"/>
    <property type="molecule type" value="Genomic_DNA"/>
</dbReference>
<reference evidence="2 3" key="1">
    <citation type="submission" date="2019-03" db="EMBL/GenBank/DDBJ databases">
        <title>Genomics of glacier-inhabiting Cryobacterium strains.</title>
        <authorList>
            <person name="Liu Q."/>
            <person name="Xin Y.-H."/>
        </authorList>
    </citation>
    <scope>NUCLEOTIDE SEQUENCE [LARGE SCALE GENOMIC DNA]</scope>
    <source>
        <strain evidence="2 3">Hh14</strain>
    </source>
</reference>
<dbReference type="Proteomes" id="UP000297447">
    <property type="component" value="Unassembled WGS sequence"/>
</dbReference>